<dbReference type="InterPro" id="IPR010982">
    <property type="entry name" value="Lambda_DNA-bd_dom_sf"/>
</dbReference>
<dbReference type="InterPro" id="IPR001387">
    <property type="entry name" value="Cro/C1-type_HTH"/>
</dbReference>
<protein>
    <recommendedName>
        <fullName evidence="2">HTH cro/C1-type domain-containing protein</fullName>
    </recommendedName>
</protein>
<organism evidence="3 4">
    <name type="scientific">Streptomyces virens</name>
    <dbReference type="NCBI Taxonomy" id="285572"/>
    <lineage>
        <taxon>Bacteria</taxon>
        <taxon>Bacillati</taxon>
        <taxon>Actinomycetota</taxon>
        <taxon>Actinomycetes</taxon>
        <taxon>Kitasatosporales</taxon>
        <taxon>Streptomycetaceae</taxon>
        <taxon>Streptomyces</taxon>
    </lineage>
</organism>
<dbReference type="PROSITE" id="PS50943">
    <property type="entry name" value="HTH_CROC1"/>
    <property type="match status" value="1"/>
</dbReference>
<feature type="region of interest" description="Disordered" evidence="1">
    <location>
        <begin position="1"/>
        <end position="28"/>
    </location>
</feature>
<dbReference type="CDD" id="cd00093">
    <property type="entry name" value="HTH_XRE"/>
    <property type="match status" value="1"/>
</dbReference>
<evidence type="ECO:0000256" key="1">
    <source>
        <dbReference type="SAM" id="MobiDB-lite"/>
    </source>
</evidence>
<evidence type="ECO:0000313" key="4">
    <source>
        <dbReference type="Proteomes" id="UP001501866"/>
    </source>
</evidence>
<evidence type="ECO:0000259" key="2">
    <source>
        <dbReference type="PROSITE" id="PS50943"/>
    </source>
</evidence>
<proteinExistence type="predicted"/>
<accession>A0ABP6PPL5</accession>
<dbReference type="Proteomes" id="UP001501866">
    <property type="component" value="Unassembled WGS sequence"/>
</dbReference>
<sequence length="67" mass="7188">MSTVRDTRSGRAAKAKEKAQDEGGGDLPGAWAAYGRLLQHLRKRAGLSQQQLGEAMGYSLEQVASVE</sequence>
<comment type="caution">
    <text evidence="3">The sequence shown here is derived from an EMBL/GenBank/DDBJ whole genome shotgun (WGS) entry which is preliminary data.</text>
</comment>
<dbReference type="EMBL" id="BAAAUH010000021">
    <property type="protein sequence ID" value="GAA3180279.1"/>
    <property type="molecule type" value="Genomic_DNA"/>
</dbReference>
<dbReference type="Pfam" id="PF13560">
    <property type="entry name" value="HTH_31"/>
    <property type="match status" value="1"/>
</dbReference>
<feature type="domain" description="HTH cro/C1-type" evidence="2">
    <location>
        <begin position="38"/>
        <end position="67"/>
    </location>
</feature>
<gene>
    <name evidence="3" type="ORF">GCM10010451_31800</name>
</gene>
<evidence type="ECO:0000313" key="3">
    <source>
        <dbReference type="EMBL" id="GAA3180279.1"/>
    </source>
</evidence>
<reference evidence="4" key="1">
    <citation type="journal article" date="2019" name="Int. J. Syst. Evol. Microbiol.">
        <title>The Global Catalogue of Microorganisms (GCM) 10K type strain sequencing project: providing services to taxonomists for standard genome sequencing and annotation.</title>
        <authorList>
            <consortium name="The Broad Institute Genomics Platform"/>
            <consortium name="The Broad Institute Genome Sequencing Center for Infectious Disease"/>
            <person name="Wu L."/>
            <person name="Ma J."/>
        </authorList>
    </citation>
    <scope>NUCLEOTIDE SEQUENCE [LARGE SCALE GENOMIC DNA]</scope>
    <source>
        <strain evidence="4">JCM 9095</strain>
    </source>
</reference>
<dbReference type="SUPFAM" id="SSF47413">
    <property type="entry name" value="lambda repressor-like DNA-binding domains"/>
    <property type="match status" value="1"/>
</dbReference>
<dbReference type="Gene3D" id="1.10.260.40">
    <property type="entry name" value="lambda repressor-like DNA-binding domains"/>
    <property type="match status" value="1"/>
</dbReference>
<name>A0ABP6PPL5_9ACTN</name>
<feature type="compositionally biased region" description="Basic and acidic residues" evidence="1">
    <location>
        <begin position="1"/>
        <end position="21"/>
    </location>
</feature>
<keyword evidence="4" id="KW-1185">Reference proteome</keyword>